<sequence length="161" mass="18132">KLTLFSKQMISHSFAYFPTLGTLDMSHAQALRFSDFDQIERSLTLVSCPLTFNYETAAQELQLELVDLQCDATLSEKFHSVQLDEFYAVLNEAKFPCIRPAAQKILVLFSSTYAGEQTFSLMNVNQLSDNHLSCVLRIATTQLSTDFDALAKRGDQLHSSH</sequence>
<keyword evidence="2" id="KW-1185">Reference proteome</keyword>
<evidence type="ECO:0008006" key="3">
    <source>
        <dbReference type="Google" id="ProtNLM"/>
    </source>
</evidence>
<dbReference type="eggNOG" id="ENOG502QS6T">
    <property type="taxonomic scope" value="Eukaryota"/>
</dbReference>
<dbReference type="Ensembl" id="ENSLOCT00000020946.1">
    <property type="protein sequence ID" value="ENSLOCP00000020910.1"/>
    <property type="gene ID" value="ENSLOCG00000016913.1"/>
</dbReference>
<evidence type="ECO:0000313" key="1">
    <source>
        <dbReference type="Ensembl" id="ENSLOCP00000020910.1"/>
    </source>
</evidence>
<proteinExistence type="predicted"/>
<organism evidence="1 2">
    <name type="scientific">Lepisosteus oculatus</name>
    <name type="common">Spotted gar</name>
    <dbReference type="NCBI Taxonomy" id="7918"/>
    <lineage>
        <taxon>Eukaryota</taxon>
        <taxon>Metazoa</taxon>
        <taxon>Chordata</taxon>
        <taxon>Craniata</taxon>
        <taxon>Vertebrata</taxon>
        <taxon>Euteleostomi</taxon>
        <taxon>Actinopterygii</taxon>
        <taxon>Neopterygii</taxon>
        <taxon>Holostei</taxon>
        <taxon>Semionotiformes</taxon>
        <taxon>Lepisosteidae</taxon>
        <taxon>Lepisosteus</taxon>
    </lineage>
</organism>
<protein>
    <recommendedName>
        <fullName evidence="3">HAT C-terminal dimerisation domain-containing protein</fullName>
    </recommendedName>
</protein>
<dbReference type="Proteomes" id="UP000018468">
    <property type="component" value="Linkage group LG1"/>
</dbReference>
<dbReference type="OMA" id="WIVKICA"/>
<evidence type="ECO:0000313" key="2">
    <source>
        <dbReference type="Proteomes" id="UP000018468"/>
    </source>
</evidence>
<name>W5NJV1_LEPOC</name>
<dbReference type="InParanoid" id="W5NJV1"/>
<dbReference type="EMBL" id="AHAT01011863">
    <property type="status" value="NOT_ANNOTATED_CDS"/>
    <property type="molecule type" value="Genomic_DNA"/>
</dbReference>
<accession>W5NJV1</accession>
<dbReference type="HOGENOM" id="CLU_021316_4_0_1"/>
<dbReference type="PANTHER" id="PTHR45913:SF9">
    <property type="entry name" value="GENERAL TRANSCRIPTION FACTOR II-I REPEAT DOMAIN-CONTAINING PROTEIN 2-LIKE-RELATED"/>
    <property type="match status" value="1"/>
</dbReference>
<dbReference type="Bgee" id="ENSLOCG00000016913">
    <property type="expression patterns" value="Expressed in zone of skin and 2 other cell types or tissues"/>
</dbReference>
<reference evidence="2" key="1">
    <citation type="submission" date="2011-12" db="EMBL/GenBank/DDBJ databases">
        <title>The Draft Genome of Lepisosteus oculatus.</title>
        <authorList>
            <consortium name="The Broad Institute Genome Assembly &amp; Analysis Group"/>
            <consortium name="Computational R&amp;D Group"/>
            <consortium name="and Sequencing Platform"/>
            <person name="Di Palma F."/>
            <person name="Alfoldi J."/>
            <person name="Johnson J."/>
            <person name="Berlin A."/>
            <person name="Gnerre S."/>
            <person name="Jaffe D."/>
            <person name="MacCallum I."/>
            <person name="Young S."/>
            <person name="Walker B.J."/>
            <person name="Lander E.S."/>
            <person name="Lindblad-Toh K."/>
        </authorList>
    </citation>
    <scope>NUCLEOTIDE SEQUENCE [LARGE SCALE GENOMIC DNA]</scope>
</reference>
<dbReference type="AlphaFoldDB" id="W5NJV1"/>
<reference evidence="1" key="2">
    <citation type="submission" date="2025-08" db="UniProtKB">
        <authorList>
            <consortium name="Ensembl"/>
        </authorList>
    </citation>
    <scope>IDENTIFICATION</scope>
</reference>
<dbReference type="PANTHER" id="PTHR45913">
    <property type="entry name" value="EPM2A-INTERACTING PROTEIN 1"/>
    <property type="match status" value="1"/>
</dbReference>
<dbReference type="STRING" id="7918.ENSLOCP00000020910"/>
<reference evidence="1" key="3">
    <citation type="submission" date="2025-09" db="UniProtKB">
        <authorList>
            <consortium name="Ensembl"/>
        </authorList>
    </citation>
    <scope>IDENTIFICATION</scope>
</reference>
<dbReference type="GeneTree" id="ENSGT01120000276232"/>